<dbReference type="EMBL" id="BQNB010008983">
    <property type="protein sequence ID" value="GJS57110.1"/>
    <property type="molecule type" value="Genomic_DNA"/>
</dbReference>
<protein>
    <submittedName>
        <fullName evidence="2">Uncharacterized protein</fullName>
    </submittedName>
</protein>
<sequence>MTHSGRKHCREVDRVERCSKEFTSRGHQWNIGTRVSQNMNDYEELASTERADNSRRESTREREDSASLCVTRAGSLTRLRMAQLILGMVDEGIRHSREKYMLVVIVMTNYRRDIVGRADHMGGDVCIIGASVVGAVAEYKMDLGDRWLYIGVFDIRSTCLVKLGSSIDMSEDNRVRWWRGVEIR</sequence>
<evidence type="ECO:0000313" key="3">
    <source>
        <dbReference type="Proteomes" id="UP001151760"/>
    </source>
</evidence>
<evidence type="ECO:0000256" key="1">
    <source>
        <dbReference type="SAM" id="MobiDB-lite"/>
    </source>
</evidence>
<dbReference type="Proteomes" id="UP001151760">
    <property type="component" value="Unassembled WGS sequence"/>
</dbReference>
<feature type="compositionally biased region" description="Basic and acidic residues" evidence="1">
    <location>
        <begin position="47"/>
        <end position="64"/>
    </location>
</feature>
<reference evidence="2" key="1">
    <citation type="journal article" date="2022" name="Int. J. Mol. Sci.">
        <title>Draft Genome of Tanacetum Coccineum: Genomic Comparison of Closely Related Tanacetum-Family Plants.</title>
        <authorList>
            <person name="Yamashiro T."/>
            <person name="Shiraishi A."/>
            <person name="Nakayama K."/>
            <person name="Satake H."/>
        </authorList>
    </citation>
    <scope>NUCLEOTIDE SEQUENCE</scope>
</reference>
<keyword evidence="3" id="KW-1185">Reference proteome</keyword>
<name>A0ABQ4WWD2_9ASTR</name>
<evidence type="ECO:0000313" key="2">
    <source>
        <dbReference type="EMBL" id="GJS57110.1"/>
    </source>
</evidence>
<feature type="region of interest" description="Disordered" evidence="1">
    <location>
        <begin position="45"/>
        <end position="64"/>
    </location>
</feature>
<gene>
    <name evidence="2" type="ORF">Tco_0651894</name>
</gene>
<organism evidence="2 3">
    <name type="scientific">Tanacetum coccineum</name>
    <dbReference type="NCBI Taxonomy" id="301880"/>
    <lineage>
        <taxon>Eukaryota</taxon>
        <taxon>Viridiplantae</taxon>
        <taxon>Streptophyta</taxon>
        <taxon>Embryophyta</taxon>
        <taxon>Tracheophyta</taxon>
        <taxon>Spermatophyta</taxon>
        <taxon>Magnoliopsida</taxon>
        <taxon>eudicotyledons</taxon>
        <taxon>Gunneridae</taxon>
        <taxon>Pentapetalae</taxon>
        <taxon>asterids</taxon>
        <taxon>campanulids</taxon>
        <taxon>Asterales</taxon>
        <taxon>Asteraceae</taxon>
        <taxon>Asteroideae</taxon>
        <taxon>Anthemideae</taxon>
        <taxon>Anthemidinae</taxon>
        <taxon>Tanacetum</taxon>
    </lineage>
</organism>
<accession>A0ABQ4WWD2</accession>
<proteinExistence type="predicted"/>
<comment type="caution">
    <text evidence="2">The sequence shown here is derived from an EMBL/GenBank/DDBJ whole genome shotgun (WGS) entry which is preliminary data.</text>
</comment>
<reference evidence="2" key="2">
    <citation type="submission" date="2022-01" db="EMBL/GenBank/DDBJ databases">
        <authorList>
            <person name="Yamashiro T."/>
            <person name="Shiraishi A."/>
            <person name="Satake H."/>
            <person name="Nakayama K."/>
        </authorList>
    </citation>
    <scope>NUCLEOTIDE SEQUENCE</scope>
</reference>